<sequence>MITVSAAGHVLNVQSELVKSRLFVCLFPTTAYHCSEKGVFHKWSRFH</sequence>
<dbReference type="AlphaFoldDB" id="A0A0E9USJ3"/>
<name>A0A0E9USJ3_ANGAN</name>
<organism evidence="1">
    <name type="scientific">Anguilla anguilla</name>
    <name type="common">European freshwater eel</name>
    <name type="synonym">Muraena anguilla</name>
    <dbReference type="NCBI Taxonomy" id="7936"/>
    <lineage>
        <taxon>Eukaryota</taxon>
        <taxon>Metazoa</taxon>
        <taxon>Chordata</taxon>
        <taxon>Craniata</taxon>
        <taxon>Vertebrata</taxon>
        <taxon>Euteleostomi</taxon>
        <taxon>Actinopterygii</taxon>
        <taxon>Neopterygii</taxon>
        <taxon>Teleostei</taxon>
        <taxon>Anguilliformes</taxon>
        <taxon>Anguillidae</taxon>
        <taxon>Anguilla</taxon>
    </lineage>
</organism>
<accession>A0A0E9USJ3</accession>
<protein>
    <submittedName>
        <fullName evidence="1">Uncharacterized protein</fullName>
    </submittedName>
</protein>
<reference evidence="1" key="1">
    <citation type="submission" date="2014-11" db="EMBL/GenBank/DDBJ databases">
        <authorList>
            <person name="Amaro Gonzalez C."/>
        </authorList>
    </citation>
    <scope>NUCLEOTIDE SEQUENCE</scope>
</reference>
<reference evidence="1" key="2">
    <citation type="journal article" date="2015" name="Fish Shellfish Immunol.">
        <title>Early steps in the European eel (Anguilla anguilla)-Vibrio vulnificus interaction in the gills: Role of the RtxA13 toxin.</title>
        <authorList>
            <person name="Callol A."/>
            <person name="Pajuelo D."/>
            <person name="Ebbesson L."/>
            <person name="Teles M."/>
            <person name="MacKenzie S."/>
            <person name="Amaro C."/>
        </authorList>
    </citation>
    <scope>NUCLEOTIDE SEQUENCE</scope>
</reference>
<proteinExistence type="predicted"/>
<dbReference type="EMBL" id="GBXM01039810">
    <property type="protein sequence ID" value="JAH68767.1"/>
    <property type="molecule type" value="Transcribed_RNA"/>
</dbReference>
<evidence type="ECO:0000313" key="1">
    <source>
        <dbReference type="EMBL" id="JAH68767.1"/>
    </source>
</evidence>